<keyword evidence="3 5" id="KW-1133">Transmembrane helix</keyword>
<evidence type="ECO:0000256" key="4">
    <source>
        <dbReference type="ARBA" id="ARBA00023136"/>
    </source>
</evidence>
<evidence type="ECO:0000313" key="7">
    <source>
        <dbReference type="EMBL" id="PGG96262.1"/>
    </source>
</evidence>
<proteinExistence type="predicted"/>
<dbReference type="InterPro" id="IPR032805">
    <property type="entry name" value="Wax_synthase_dom"/>
</dbReference>
<evidence type="ECO:0000313" key="8">
    <source>
        <dbReference type="Proteomes" id="UP000223968"/>
    </source>
</evidence>
<sequence length="541" mass="62394">MLNYSSNFTCPLATSPEASSPGFRFFVDLYRENVGRKQEALEIQYRQGTSTPMLLHQFVLLYLLPVIGLLLPQRTCHSVRHVRRLIFISVAALGTWMMKRTRTVAFGNGCLLGIHPLTMIHRSATLLIFKDPEADFRRIERRVIPQKRSAGPSSSANSRRLSRTPKVQEVLVWQGYPTKLWHRFEWVSGLLLTSMGNEWNWRVKSLEPMPKAIYEQLQKHPHEHVNLVAIDLSTTSSSDRFKVNLFHLAELYILVDIIKALMMQDPYFWGNIASCPQGPQVLVKILAASPFRMRVYRSVLSIFYLKFALDAGMLLRRVLLHGLALTCPRTFQALTPIPLDASWLYPYPSGSIVSVWDHGLAGAWGLYWHQRFRFDLTSSYQWALSFLPKEMRQSRTVRGIARALISFTLSAAIHVVPALFQSEVTNPLSSIGLFFVLQGFGIILQWTWTSFVWPRFFSRNLSIPSRRVANFVFLFVWLFITGPYVFDDYARSGLWLTEYTPISLVRAFGFGGDRGGWWRWGGNPFRIWRGETWWESGIRIF</sequence>
<keyword evidence="2 5" id="KW-0812">Transmembrane</keyword>
<evidence type="ECO:0000256" key="3">
    <source>
        <dbReference type="ARBA" id="ARBA00022989"/>
    </source>
</evidence>
<accession>A0A2B7WI22</accession>
<name>A0A2B7WI22_9EURO</name>
<dbReference type="AlphaFoldDB" id="A0A2B7WI22"/>
<dbReference type="EMBL" id="PDNB01000288">
    <property type="protein sequence ID" value="PGG96262.1"/>
    <property type="molecule type" value="Genomic_DNA"/>
</dbReference>
<evidence type="ECO:0000256" key="1">
    <source>
        <dbReference type="ARBA" id="ARBA00004141"/>
    </source>
</evidence>
<feature type="domain" description="Wax synthase" evidence="6">
    <location>
        <begin position="351"/>
        <end position="436"/>
    </location>
</feature>
<feature type="transmembrane region" description="Helical" evidence="5">
    <location>
        <begin position="53"/>
        <end position="70"/>
    </location>
</feature>
<evidence type="ECO:0000259" key="6">
    <source>
        <dbReference type="Pfam" id="PF13813"/>
    </source>
</evidence>
<evidence type="ECO:0000256" key="5">
    <source>
        <dbReference type="SAM" id="Phobius"/>
    </source>
</evidence>
<dbReference type="GO" id="GO:0016020">
    <property type="term" value="C:membrane"/>
    <property type="evidence" value="ECO:0007669"/>
    <property type="project" value="UniProtKB-SubCell"/>
</dbReference>
<feature type="transmembrane region" description="Helical" evidence="5">
    <location>
        <begin position="468"/>
        <end position="486"/>
    </location>
</feature>
<comment type="subcellular location">
    <subcellularLocation>
        <location evidence="1">Membrane</location>
        <topology evidence="1">Multi-pass membrane protein</topology>
    </subcellularLocation>
</comment>
<gene>
    <name evidence="7" type="ORF">AJ79_09662</name>
</gene>
<feature type="transmembrane region" description="Helical" evidence="5">
    <location>
        <begin position="432"/>
        <end position="456"/>
    </location>
</feature>
<comment type="caution">
    <text evidence="7">The sequence shown here is derived from an EMBL/GenBank/DDBJ whole genome shotgun (WGS) entry which is preliminary data.</text>
</comment>
<dbReference type="Pfam" id="PF13813">
    <property type="entry name" value="MBOAT_2"/>
    <property type="match status" value="1"/>
</dbReference>
<keyword evidence="4 5" id="KW-0472">Membrane</keyword>
<dbReference type="OrthoDB" id="2796277at2759"/>
<reference evidence="7 8" key="1">
    <citation type="submission" date="2017-10" db="EMBL/GenBank/DDBJ databases">
        <title>Comparative genomics in systemic dimorphic fungi from Ajellomycetaceae.</title>
        <authorList>
            <person name="Munoz J.F."/>
            <person name="Mcewen J.G."/>
            <person name="Clay O.K."/>
            <person name="Cuomo C.A."/>
        </authorList>
    </citation>
    <scope>NUCLEOTIDE SEQUENCE [LARGE SCALE GENOMIC DNA]</scope>
    <source>
        <strain evidence="7 8">UAMH5409</strain>
    </source>
</reference>
<evidence type="ECO:0000256" key="2">
    <source>
        <dbReference type="ARBA" id="ARBA00022692"/>
    </source>
</evidence>
<organism evidence="7 8">
    <name type="scientific">Helicocarpus griseus UAMH5409</name>
    <dbReference type="NCBI Taxonomy" id="1447875"/>
    <lineage>
        <taxon>Eukaryota</taxon>
        <taxon>Fungi</taxon>
        <taxon>Dikarya</taxon>
        <taxon>Ascomycota</taxon>
        <taxon>Pezizomycotina</taxon>
        <taxon>Eurotiomycetes</taxon>
        <taxon>Eurotiomycetidae</taxon>
        <taxon>Onygenales</taxon>
        <taxon>Ajellomycetaceae</taxon>
        <taxon>Helicocarpus</taxon>
    </lineage>
</organism>
<protein>
    <recommendedName>
        <fullName evidence="6">Wax synthase domain-containing protein</fullName>
    </recommendedName>
</protein>
<keyword evidence="8" id="KW-1185">Reference proteome</keyword>
<dbReference type="Proteomes" id="UP000223968">
    <property type="component" value="Unassembled WGS sequence"/>
</dbReference>
<feature type="transmembrane region" description="Helical" evidence="5">
    <location>
        <begin position="399"/>
        <end position="420"/>
    </location>
</feature>